<dbReference type="Pfam" id="PF10604">
    <property type="entry name" value="Polyketide_cyc2"/>
    <property type="match status" value="1"/>
</dbReference>
<dbReference type="SUPFAM" id="SSF55961">
    <property type="entry name" value="Bet v1-like"/>
    <property type="match status" value="1"/>
</dbReference>
<dbReference type="InterPro" id="IPR023393">
    <property type="entry name" value="START-like_dom_sf"/>
</dbReference>
<dbReference type="InterPro" id="IPR019587">
    <property type="entry name" value="Polyketide_cyclase/dehydratase"/>
</dbReference>
<dbReference type="Gene3D" id="3.30.530.20">
    <property type="match status" value="1"/>
</dbReference>
<sequence>MASIYKDIPIDAPADHVWDALRDFGALHTRLVPGFVTDTQLDGDVRTVTFANGTVARETLVDCDDNRKRLVYAITSERLKQHSASVQVFAEGDARCRVAWIADVLPHEVAPYMDAQMDLGAAAMQAAMSKSAREKSAA</sequence>
<accession>A0A1G7BU23</accession>
<dbReference type="EMBL" id="FMZW01000023">
    <property type="protein sequence ID" value="SDE30513.1"/>
    <property type="molecule type" value="Genomic_DNA"/>
</dbReference>
<name>A0A1G7BU23_9BRAD</name>
<dbReference type="CDD" id="cd07821">
    <property type="entry name" value="PYR_PYL_RCAR_like"/>
    <property type="match status" value="1"/>
</dbReference>
<gene>
    <name evidence="1" type="ORF">SAMN05216337_1023103</name>
</gene>
<protein>
    <submittedName>
        <fullName evidence="1">Polyketide cyclase / dehydrase and lipid transport</fullName>
    </submittedName>
</protein>
<evidence type="ECO:0000313" key="1">
    <source>
        <dbReference type="EMBL" id="SDE30513.1"/>
    </source>
</evidence>
<proteinExistence type="predicted"/>
<reference evidence="1 2" key="1">
    <citation type="submission" date="2016-10" db="EMBL/GenBank/DDBJ databases">
        <authorList>
            <person name="de Groot N.N."/>
        </authorList>
    </citation>
    <scope>NUCLEOTIDE SEQUENCE [LARGE SCALE GENOMIC DNA]</scope>
    <source>
        <strain evidence="1 2">R5</strain>
    </source>
</reference>
<dbReference type="Proteomes" id="UP000199245">
    <property type="component" value="Unassembled WGS sequence"/>
</dbReference>
<evidence type="ECO:0000313" key="2">
    <source>
        <dbReference type="Proteomes" id="UP000199245"/>
    </source>
</evidence>
<dbReference type="RefSeq" id="WP_092085398.1">
    <property type="nucleotide sequence ID" value="NZ_FMZW01000023.1"/>
</dbReference>
<organism evidence="1 2">
    <name type="scientific">Bradyrhizobium brasilense</name>
    <dbReference type="NCBI Taxonomy" id="1419277"/>
    <lineage>
        <taxon>Bacteria</taxon>
        <taxon>Pseudomonadati</taxon>
        <taxon>Pseudomonadota</taxon>
        <taxon>Alphaproteobacteria</taxon>
        <taxon>Hyphomicrobiales</taxon>
        <taxon>Nitrobacteraceae</taxon>
        <taxon>Bradyrhizobium</taxon>
    </lineage>
</organism>
<dbReference type="AlphaFoldDB" id="A0A1G7BU23"/>